<protein>
    <submittedName>
        <fullName evidence="2">Uncharacterized protein</fullName>
    </submittedName>
</protein>
<evidence type="ECO:0000313" key="3">
    <source>
        <dbReference type="Proteomes" id="UP000324767"/>
    </source>
</evidence>
<organism evidence="2 3">
    <name type="scientific">Lasallia pustulata</name>
    <dbReference type="NCBI Taxonomy" id="136370"/>
    <lineage>
        <taxon>Eukaryota</taxon>
        <taxon>Fungi</taxon>
        <taxon>Dikarya</taxon>
        <taxon>Ascomycota</taxon>
        <taxon>Pezizomycotina</taxon>
        <taxon>Lecanoromycetes</taxon>
        <taxon>OSLEUM clade</taxon>
        <taxon>Umbilicariomycetidae</taxon>
        <taxon>Umbilicariales</taxon>
        <taxon>Umbilicariaceae</taxon>
        <taxon>Lasallia</taxon>
    </lineage>
</organism>
<feature type="region of interest" description="Disordered" evidence="1">
    <location>
        <begin position="191"/>
        <end position="280"/>
    </location>
</feature>
<dbReference type="Proteomes" id="UP000324767">
    <property type="component" value="Unassembled WGS sequence"/>
</dbReference>
<proteinExistence type="predicted"/>
<evidence type="ECO:0000313" key="2">
    <source>
        <dbReference type="EMBL" id="KAA6411452.1"/>
    </source>
</evidence>
<sequence length="280" mass="30724">MESKSQPVEVYGVHMAAELPAKMSLQNSRIRHEQSTLRFHLAPPEHGRTAEWRCALPLVVAPEHRLRSFASNMSRFASTESSGIGRACKTVDSIHFPFIMGTYRSANRWLAAVNLHQDHKPIGLLFKPRPYTLSNSLGGPPSPRLLSPYHRLQRIPSCIQPPPLSSSQQSNSISSSRAGLALLFLSSSQLGPVSPTTHRPLDTSNFHQPIDLRTPRNPKPFPASTTQTNKHTMEETLSPLAVAPPTTETPPPPPTSPIPPHQSFHLRPPLAHSAAPQPAP</sequence>
<reference evidence="2 3" key="1">
    <citation type="submission" date="2019-09" db="EMBL/GenBank/DDBJ databases">
        <title>The hologenome of the rock-dwelling lichen Lasallia pustulata.</title>
        <authorList>
            <person name="Greshake Tzovaras B."/>
            <person name="Segers F."/>
            <person name="Bicker A."/>
            <person name="Dal Grande F."/>
            <person name="Otte J."/>
            <person name="Hankeln T."/>
            <person name="Schmitt I."/>
            <person name="Ebersberger I."/>
        </authorList>
    </citation>
    <scope>NUCLEOTIDE SEQUENCE [LARGE SCALE GENOMIC DNA]</scope>
    <source>
        <strain evidence="2">A1-1</strain>
    </source>
</reference>
<name>A0A5M8PQY1_9LECA</name>
<feature type="compositionally biased region" description="Polar residues" evidence="1">
    <location>
        <begin position="191"/>
        <end position="207"/>
    </location>
</feature>
<accession>A0A5M8PQY1</accession>
<gene>
    <name evidence="2" type="ORF">FRX48_04732</name>
</gene>
<evidence type="ECO:0000256" key="1">
    <source>
        <dbReference type="SAM" id="MobiDB-lite"/>
    </source>
</evidence>
<comment type="caution">
    <text evidence="2">The sequence shown here is derived from an EMBL/GenBank/DDBJ whole genome shotgun (WGS) entry which is preliminary data.</text>
</comment>
<dbReference type="AlphaFoldDB" id="A0A5M8PQY1"/>
<feature type="compositionally biased region" description="Pro residues" evidence="1">
    <location>
        <begin position="247"/>
        <end position="260"/>
    </location>
</feature>
<dbReference type="EMBL" id="VXIT01000007">
    <property type="protein sequence ID" value="KAA6411452.1"/>
    <property type="molecule type" value="Genomic_DNA"/>
</dbReference>